<organism evidence="1">
    <name type="scientific">Papilio xuthus</name>
    <name type="common">Asian swallowtail butterfly</name>
    <dbReference type="NCBI Taxonomy" id="66420"/>
    <lineage>
        <taxon>Eukaryota</taxon>
        <taxon>Metazoa</taxon>
        <taxon>Ecdysozoa</taxon>
        <taxon>Arthropoda</taxon>
        <taxon>Hexapoda</taxon>
        <taxon>Insecta</taxon>
        <taxon>Pterygota</taxon>
        <taxon>Neoptera</taxon>
        <taxon>Endopterygota</taxon>
        <taxon>Lepidoptera</taxon>
        <taxon>Glossata</taxon>
        <taxon>Ditrysia</taxon>
        <taxon>Papilionoidea</taxon>
        <taxon>Papilionidae</taxon>
        <taxon>Papilioninae</taxon>
        <taxon>Papilio</taxon>
    </lineage>
</organism>
<evidence type="ECO:0000313" key="1">
    <source>
        <dbReference type="EMBL" id="BAM18850.1"/>
    </source>
</evidence>
<dbReference type="EMBL" id="AK402228">
    <property type="protein sequence ID" value="BAM18850.1"/>
    <property type="molecule type" value="mRNA"/>
</dbReference>
<dbReference type="AlphaFoldDB" id="I4DLR0"/>
<accession>I4DLR0</accession>
<sequence>MIINLFVIRLCSKVSFCFVLWDRLIYLLYCFFKLSSEFVHIRKTTLITYSDF</sequence>
<reference evidence="1" key="1">
    <citation type="journal article" date="2012" name="BMC Biol.">
        <title>Comprehensive microarray-based analysis for stage-specific larval camouflage pattern-associated genes in the swallowtail butterfly, Papilio xuthus.</title>
        <authorList>
            <person name="Futahashi R."/>
            <person name="Shirataki H."/>
            <person name="Narita T."/>
            <person name="Mita K."/>
            <person name="Fujiwara H."/>
        </authorList>
    </citation>
    <scope>NUCLEOTIDE SEQUENCE</scope>
    <source>
        <tissue evidence="1">Epidermis</tissue>
    </source>
</reference>
<protein>
    <submittedName>
        <fullName evidence="1">Uncharacterized protein</fullName>
    </submittedName>
</protein>
<proteinExistence type="evidence at transcript level"/>
<name>I4DLR0_PAPXU</name>